<name>A0ABU1K0Q3_9PROT</name>
<proteinExistence type="predicted"/>
<evidence type="ECO:0000313" key="3">
    <source>
        <dbReference type="EMBL" id="MDR6294102.1"/>
    </source>
</evidence>
<dbReference type="Proteomes" id="UP001262410">
    <property type="component" value="Unassembled WGS sequence"/>
</dbReference>
<evidence type="ECO:0000256" key="2">
    <source>
        <dbReference type="SAM" id="SignalP"/>
    </source>
</evidence>
<dbReference type="PANTHER" id="PTHR34387:SF1">
    <property type="entry name" value="PERIPLASMIC IMMUNOGENIC PROTEIN"/>
    <property type="match status" value="1"/>
</dbReference>
<dbReference type="Gene3D" id="3.30.110.170">
    <property type="entry name" value="Protein of unknown function (DUF541), domain 1"/>
    <property type="match status" value="1"/>
</dbReference>
<dbReference type="InterPro" id="IPR052022">
    <property type="entry name" value="26kDa_periplasmic_antigen"/>
</dbReference>
<dbReference type="RefSeq" id="WP_309801521.1">
    <property type="nucleotide sequence ID" value="NZ_JAVDPW010000016.1"/>
</dbReference>
<keyword evidence="2" id="KW-0732">Signal</keyword>
<keyword evidence="4" id="KW-1185">Reference proteome</keyword>
<gene>
    <name evidence="3" type="ORF">E9232_006656</name>
</gene>
<dbReference type="EMBL" id="JAVDPW010000016">
    <property type="protein sequence ID" value="MDR6294102.1"/>
    <property type="molecule type" value="Genomic_DNA"/>
</dbReference>
<evidence type="ECO:0000313" key="4">
    <source>
        <dbReference type="Proteomes" id="UP001262410"/>
    </source>
</evidence>
<comment type="caution">
    <text evidence="3">The sequence shown here is derived from an EMBL/GenBank/DDBJ whole genome shotgun (WGS) entry which is preliminary data.</text>
</comment>
<dbReference type="InterPro" id="IPR007497">
    <property type="entry name" value="SIMPL/DUF541"/>
</dbReference>
<evidence type="ECO:0000256" key="1">
    <source>
        <dbReference type="SAM" id="MobiDB-lite"/>
    </source>
</evidence>
<organism evidence="3 4">
    <name type="scientific">Inquilinus ginsengisoli</name>
    <dbReference type="NCBI Taxonomy" id="363840"/>
    <lineage>
        <taxon>Bacteria</taxon>
        <taxon>Pseudomonadati</taxon>
        <taxon>Pseudomonadota</taxon>
        <taxon>Alphaproteobacteria</taxon>
        <taxon>Rhodospirillales</taxon>
        <taxon>Rhodospirillaceae</taxon>
        <taxon>Inquilinus</taxon>
    </lineage>
</organism>
<dbReference type="PANTHER" id="PTHR34387">
    <property type="entry name" value="SLR1258 PROTEIN"/>
    <property type="match status" value="1"/>
</dbReference>
<sequence>MTRFRRSALAFALLAAVAVPGAIAAPASAVAAEAPATRVATLSMSGQGSASAAPDQATVTSGVASEGKTAREALDANSKAMSALIDAFKKAGIQSADLQTSGFSVQPRYAQPKEGSSEAPHIDGYQVNNQVTVRVRDLTKLGALLDTAVSTGSNQINGVGFDLADPAPVLDKAREAAVADARRKAELTAKAAGVKLGRILTIAEPGADTGPRPMMAAYAMDKRGGAPIEAGETEFQAQVVVTWEIGE</sequence>
<dbReference type="PROSITE" id="PS51318">
    <property type="entry name" value="TAT"/>
    <property type="match status" value="1"/>
</dbReference>
<feature type="region of interest" description="Disordered" evidence="1">
    <location>
        <begin position="46"/>
        <end position="66"/>
    </location>
</feature>
<evidence type="ECO:0008006" key="5">
    <source>
        <dbReference type="Google" id="ProtNLM"/>
    </source>
</evidence>
<protein>
    <recommendedName>
        <fullName evidence="5">SIMPL domain-containing protein</fullName>
    </recommendedName>
</protein>
<reference evidence="3 4" key="1">
    <citation type="submission" date="2023-07" db="EMBL/GenBank/DDBJ databases">
        <title>Sorghum-associated microbial communities from plants grown in Nebraska, USA.</title>
        <authorList>
            <person name="Schachtman D."/>
        </authorList>
    </citation>
    <scope>NUCLEOTIDE SEQUENCE [LARGE SCALE GENOMIC DNA]</scope>
    <source>
        <strain evidence="3 4">584</strain>
    </source>
</reference>
<feature type="signal peptide" evidence="2">
    <location>
        <begin position="1"/>
        <end position="24"/>
    </location>
</feature>
<dbReference type="Gene3D" id="3.30.70.2970">
    <property type="entry name" value="Protein of unknown function (DUF541), domain 2"/>
    <property type="match status" value="1"/>
</dbReference>
<dbReference type="InterPro" id="IPR006311">
    <property type="entry name" value="TAT_signal"/>
</dbReference>
<feature type="chain" id="PRO_5047297157" description="SIMPL domain-containing protein" evidence="2">
    <location>
        <begin position="25"/>
        <end position="247"/>
    </location>
</feature>
<accession>A0ABU1K0Q3</accession>
<dbReference type="Pfam" id="PF04402">
    <property type="entry name" value="SIMPL"/>
    <property type="match status" value="1"/>
</dbReference>